<accession>A0AA39YLT3</accession>
<dbReference type="Proteomes" id="UP001174936">
    <property type="component" value="Unassembled WGS sequence"/>
</dbReference>
<name>A0AA39YLT3_9PEZI</name>
<dbReference type="InterPro" id="IPR029063">
    <property type="entry name" value="SAM-dependent_MTases_sf"/>
</dbReference>
<dbReference type="AlphaFoldDB" id="A0AA39YLT3"/>
<keyword evidence="3" id="KW-1185">Reference proteome</keyword>
<keyword evidence="2" id="KW-0489">Methyltransferase</keyword>
<keyword evidence="2" id="KW-0808">Transferase</keyword>
<sequence length="326" mass="37025">MDIGNLIAESDSDRDSAYDAGEELEFMTVQSAVMRYRQENGRTYHAYKDGLYLLPNDRSENERLEFQHYIFLLTFNDELQIAPLPEKMHRVLDAGCGTGDWAIDFADSHPECHVTGVDLSPIQPVFNPPNVTFIVDDLDDTWTFGPPFDFIFSRFMTGSITDWPAFFTKAYDSLTPGGTIEVQDTIWHLRTDDSTIPPSSPLLKWTNLLREGMAVNGRPIDSAIHYKSQLAAAGFVDIEQHIYKWPTNGWAKDRRHKYIGKWNNENVSGGLAAFSLALFTRSKEEMGLGWKIEDVEALLDAARRDLRDGGLHAYFPVYVVYARKPS</sequence>
<protein>
    <submittedName>
        <fullName evidence="2">S-adenosyl-L-methionine-dependent methyltransferase</fullName>
    </submittedName>
</protein>
<comment type="caution">
    <text evidence="2">The sequence shown here is derived from an EMBL/GenBank/DDBJ whole genome shotgun (WGS) entry which is preliminary data.</text>
</comment>
<dbReference type="CDD" id="cd02440">
    <property type="entry name" value="AdoMet_MTases"/>
    <property type="match status" value="1"/>
</dbReference>
<dbReference type="GO" id="GO:0032259">
    <property type="term" value="P:methylation"/>
    <property type="evidence" value="ECO:0007669"/>
    <property type="project" value="UniProtKB-KW"/>
</dbReference>
<evidence type="ECO:0000256" key="1">
    <source>
        <dbReference type="ARBA" id="ARBA00038158"/>
    </source>
</evidence>
<proteinExistence type="inferred from homology"/>
<reference evidence="2" key="1">
    <citation type="submission" date="2023-06" db="EMBL/GenBank/DDBJ databases">
        <title>Genome-scale phylogeny and comparative genomics of the fungal order Sordariales.</title>
        <authorList>
            <consortium name="Lawrence Berkeley National Laboratory"/>
            <person name="Hensen N."/>
            <person name="Bonometti L."/>
            <person name="Westerberg I."/>
            <person name="Brannstrom I.O."/>
            <person name="Guillou S."/>
            <person name="Cros-Aarteil S."/>
            <person name="Calhoun S."/>
            <person name="Haridas S."/>
            <person name="Kuo A."/>
            <person name="Mondo S."/>
            <person name="Pangilinan J."/>
            <person name="Riley R."/>
            <person name="Labutti K."/>
            <person name="Andreopoulos B."/>
            <person name="Lipzen A."/>
            <person name="Chen C."/>
            <person name="Yanf M."/>
            <person name="Daum C."/>
            <person name="Ng V."/>
            <person name="Clum A."/>
            <person name="Steindorff A."/>
            <person name="Ohm R."/>
            <person name="Martin F."/>
            <person name="Silar P."/>
            <person name="Natvig D."/>
            <person name="Lalanne C."/>
            <person name="Gautier V."/>
            <person name="Ament-Velasquez S.L."/>
            <person name="Kruys A."/>
            <person name="Hutchinson M.I."/>
            <person name="Powell A.J."/>
            <person name="Barry K."/>
            <person name="Miller A.N."/>
            <person name="Grigoriev I.V."/>
            <person name="Debuchy R."/>
            <person name="Gladieux P."/>
            <person name="Thoren M.H."/>
            <person name="Johannesson H."/>
        </authorList>
    </citation>
    <scope>NUCLEOTIDE SEQUENCE</scope>
    <source>
        <strain evidence="2">SMH2532-1</strain>
    </source>
</reference>
<comment type="similarity">
    <text evidence="1">Belongs to the methyltransferase superfamily. LaeA methyltransferase family.</text>
</comment>
<dbReference type="Gene3D" id="3.40.50.150">
    <property type="entry name" value="Vaccinia Virus protein VP39"/>
    <property type="match status" value="1"/>
</dbReference>
<dbReference type="EMBL" id="JAULSV010000001">
    <property type="protein sequence ID" value="KAK0654916.1"/>
    <property type="molecule type" value="Genomic_DNA"/>
</dbReference>
<organism evidence="2 3">
    <name type="scientific">Cercophora newfieldiana</name>
    <dbReference type="NCBI Taxonomy" id="92897"/>
    <lineage>
        <taxon>Eukaryota</taxon>
        <taxon>Fungi</taxon>
        <taxon>Dikarya</taxon>
        <taxon>Ascomycota</taxon>
        <taxon>Pezizomycotina</taxon>
        <taxon>Sordariomycetes</taxon>
        <taxon>Sordariomycetidae</taxon>
        <taxon>Sordariales</taxon>
        <taxon>Lasiosphaeriaceae</taxon>
        <taxon>Cercophora</taxon>
    </lineage>
</organism>
<dbReference type="PANTHER" id="PTHR43591">
    <property type="entry name" value="METHYLTRANSFERASE"/>
    <property type="match status" value="1"/>
</dbReference>
<gene>
    <name evidence="2" type="ORF">B0T16DRAFT_1475</name>
</gene>
<dbReference type="PANTHER" id="PTHR43591:SF31">
    <property type="entry name" value="LAEA-LIKE, PUTATIVE (AFU_ORTHOLOGUE AFUA_8G01930)-RELATED"/>
    <property type="match status" value="1"/>
</dbReference>
<dbReference type="GO" id="GO:0008168">
    <property type="term" value="F:methyltransferase activity"/>
    <property type="evidence" value="ECO:0007669"/>
    <property type="project" value="UniProtKB-KW"/>
</dbReference>
<evidence type="ECO:0000313" key="2">
    <source>
        <dbReference type="EMBL" id="KAK0654916.1"/>
    </source>
</evidence>
<dbReference type="SUPFAM" id="SSF53335">
    <property type="entry name" value="S-adenosyl-L-methionine-dependent methyltransferases"/>
    <property type="match status" value="1"/>
</dbReference>
<evidence type="ECO:0000313" key="3">
    <source>
        <dbReference type="Proteomes" id="UP001174936"/>
    </source>
</evidence>
<dbReference type="Pfam" id="PF13489">
    <property type="entry name" value="Methyltransf_23"/>
    <property type="match status" value="1"/>
</dbReference>